<dbReference type="RefSeq" id="WP_152307768.1">
    <property type="nucleotide sequence ID" value="NZ_CP043617.1"/>
</dbReference>
<name>A0A5P8P2H1_9BACT</name>
<sequence>MKSLLIIFTLLTSIYASMGDCFTCHPKLIKGIDADTRHNAMLSCIKCHSPSKKSVLECGDKCFSCHKEQDLDPENIPEHKVFEDCRECHVTAKNKLLDISNTHDQSHIDSLKDFLSQ</sequence>
<dbReference type="InterPro" id="IPR036280">
    <property type="entry name" value="Multihaem_cyt_sf"/>
</dbReference>
<keyword evidence="3" id="KW-1185">Reference proteome</keyword>
<feature type="signal peptide" evidence="1">
    <location>
        <begin position="1"/>
        <end position="18"/>
    </location>
</feature>
<accession>A0A5P8P2H1</accession>
<evidence type="ECO:0000313" key="2">
    <source>
        <dbReference type="EMBL" id="QFR49821.1"/>
    </source>
</evidence>
<evidence type="ECO:0000256" key="1">
    <source>
        <dbReference type="SAM" id="SignalP"/>
    </source>
</evidence>
<dbReference type="EMBL" id="CP043617">
    <property type="protein sequence ID" value="QFR49821.1"/>
    <property type="molecule type" value="Genomic_DNA"/>
</dbReference>
<evidence type="ECO:0008006" key="4">
    <source>
        <dbReference type="Google" id="ProtNLM"/>
    </source>
</evidence>
<keyword evidence="1" id="KW-0732">Signal</keyword>
<dbReference type="KEGG" id="sulg:FJR48_08815"/>
<organism evidence="2 3">
    <name type="scientific">Sulfurimonas lithotrophica</name>
    <dbReference type="NCBI Taxonomy" id="2590022"/>
    <lineage>
        <taxon>Bacteria</taxon>
        <taxon>Pseudomonadati</taxon>
        <taxon>Campylobacterota</taxon>
        <taxon>Epsilonproteobacteria</taxon>
        <taxon>Campylobacterales</taxon>
        <taxon>Sulfurimonadaceae</taxon>
        <taxon>Sulfurimonas</taxon>
    </lineage>
</organism>
<evidence type="ECO:0000313" key="3">
    <source>
        <dbReference type="Proteomes" id="UP000326944"/>
    </source>
</evidence>
<proteinExistence type="predicted"/>
<feature type="chain" id="PRO_5024796888" description="Class III cytochrome C domain-containing protein" evidence="1">
    <location>
        <begin position="19"/>
        <end position="117"/>
    </location>
</feature>
<dbReference type="Proteomes" id="UP000326944">
    <property type="component" value="Chromosome"/>
</dbReference>
<reference evidence="2 3" key="1">
    <citation type="submission" date="2019-09" db="EMBL/GenBank/DDBJ databases">
        <title>Sulfurimonas gotlandica sp. nov., a chemoautotrophic and psychrotolerant epsilonproteobacterium isolated from a pelagic redoxcline, and an emended description of the genus Sulfurimonas.</title>
        <authorList>
            <person name="Wang S."/>
            <person name="Jiang L."/>
            <person name="Shao S."/>
        </authorList>
    </citation>
    <scope>NUCLEOTIDE SEQUENCE [LARGE SCALE GENOMIC DNA]</scope>
    <source>
        <strain evidence="2 3">GYSZ_1</strain>
    </source>
</reference>
<dbReference type="SUPFAM" id="SSF48695">
    <property type="entry name" value="Multiheme cytochromes"/>
    <property type="match status" value="1"/>
</dbReference>
<dbReference type="AlphaFoldDB" id="A0A5P8P2H1"/>
<gene>
    <name evidence="2" type="ORF">FJR48_08815</name>
</gene>
<protein>
    <recommendedName>
        <fullName evidence="4">Class III cytochrome C domain-containing protein</fullName>
    </recommendedName>
</protein>
<dbReference type="OrthoDB" id="5334216at2"/>